<dbReference type="EMBL" id="KK107332">
    <property type="protein sequence ID" value="EZA52482.1"/>
    <property type="molecule type" value="Genomic_DNA"/>
</dbReference>
<dbReference type="PANTHER" id="PTHR47326">
    <property type="entry name" value="TRANSPOSABLE ELEMENT TC3 TRANSPOSASE-LIKE PROTEIN"/>
    <property type="match status" value="1"/>
</dbReference>
<accession>A0A026VSV2</accession>
<dbReference type="OMA" id="VFNSRNF"/>
<dbReference type="EMBL" id="KK110425">
    <property type="protein sequence ID" value="EZA46566.1"/>
    <property type="molecule type" value="Genomic_DNA"/>
</dbReference>
<evidence type="ECO:0000313" key="2">
    <source>
        <dbReference type="EMBL" id="EZA52482.1"/>
    </source>
</evidence>
<dbReference type="PANTHER" id="PTHR47326:SF1">
    <property type="entry name" value="HTH PSQ-TYPE DOMAIN-CONTAINING PROTEIN"/>
    <property type="match status" value="1"/>
</dbReference>
<reference evidence="1 3" key="1">
    <citation type="journal article" date="2014" name="Curr. Biol.">
        <title>The genome of the clonal raider ant Cerapachys biroi.</title>
        <authorList>
            <person name="Oxley P.R."/>
            <person name="Ji L."/>
            <person name="Fetter-Pruneda I."/>
            <person name="McKenzie S.K."/>
            <person name="Li C."/>
            <person name="Hu H."/>
            <person name="Zhang G."/>
            <person name="Kronauer D.J."/>
        </authorList>
    </citation>
    <scope>NUCLEOTIDE SEQUENCE [LARGE SCALE GENOMIC DNA]</scope>
</reference>
<keyword evidence="3" id="KW-1185">Reference proteome</keyword>
<dbReference type="Proteomes" id="UP000053097">
    <property type="component" value="Unassembled WGS sequence"/>
</dbReference>
<organism evidence="1 3">
    <name type="scientific">Ooceraea biroi</name>
    <name type="common">Clonal raider ant</name>
    <name type="synonym">Cerapachys biroi</name>
    <dbReference type="NCBI Taxonomy" id="2015173"/>
    <lineage>
        <taxon>Eukaryota</taxon>
        <taxon>Metazoa</taxon>
        <taxon>Ecdysozoa</taxon>
        <taxon>Arthropoda</taxon>
        <taxon>Hexapoda</taxon>
        <taxon>Insecta</taxon>
        <taxon>Pterygota</taxon>
        <taxon>Neoptera</taxon>
        <taxon>Endopterygota</taxon>
        <taxon>Hymenoptera</taxon>
        <taxon>Apocrita</taxon>
        <taxon>Aculeata</taxon>
        <taxon>Formicoidea</taxon>
        <taxon>Formicidae</taxon>
        <taxon>Dorylinae</taxon>
        <taxon>Ooceraea</taxon>
    </lineage>
</organism>
<proteinExistence type="predicted"/>
<name>A0A026VSV2_OOCBI</name>
<evidence type="ECO:0000313" key="3">
    <source>
        <dbReference type="Proteomes" id="UP000053097"/>
    </source>
</evidence>
<sequence length="100" mass="11696">NFPDRILFTDEATFTTNGVFNSRNFLYRAEENPHVVRVCGFQYRWTINVWAGVIGNRIVSNKCTHISKLRNCLSYLYSLSFIDFQIGPYFLPPRLTGQRL</sequence>
<feature type="non-terminal residue" evidence="1">
    <location>
        <position position="1"/>
    </location>
</feature>
<evidence type="ECO:0000313" key="1">
    <source>
        <dbReference type="EMBL" id="EZA46566.1"/>
    </source>
</evidence>
<gene>
    <name evidence="1" type="ORF">X777_00028</name>
    <name evidence="2" type="ORF">X777_08598</name>
</gene>
<protein>
    <submittedName>
        <fullName evidence="1">Uncharacterized protein</fullName>
    </submittedName>
</protein>
<dbReference type="AlphaFoldDB" id="A0A026VSV2"/>